<evidence type="ECO:0000256" key="4">
    <source>
        <dbReference type="ARBA" id="ARBA00023002"/>
    </source>
</evidence>
<dbReference type="InterPro" id="IPR050315">
    <property type="entry name" value="FAD-oxidoreductase_2"/>
</dbReference>
<dbReference type="GO" id="GO:0016491">
    <property type="term" value="F:oxidoreductase activity"/>
    <property type="evidence" value="ECO:0007669"/>
    <property type="project" value="UniProtKB-KW"/>
</dbReference>
<evidence type="ECO:0000259" key="5">
    <source>
        <dbReference type="Pfam" id="PF00890"/>
    </source>
</evidence>
<dbReference type="EMBL" id="QJJK01000001">
    <property type="protein sequence ID" value="PXW65010.1"/>
    <property type="molecule type" value="Genomic_DNA"/>
</dbReference>
<comment type="caution">
    <text evidence="6">The sequence shown here is derived from an EMBL/GenBank/DDBJ whole genome shotgun (WGS) entry which is preliminary data.</text>
</comment>
<dbReference type="InterPro" id="IPR003953">
    <property type="entry name" value="FAD-dep_OxRdtase_2_FAD-bd"/>
</dbReference>
<dbReference type="SUPFAM" id="SSF56425">
    <property type="entry name" value="Succinate dehydrogenase/fumarate reductase flavoprotein, catalytic domain"/>
    <property type="match status" value="1"/>
</dbReference>
<dbReference type="AlphaFoldDB" id="A0A2V3UJR0"/>
<evidence type="ECO:0000256" key="3">
    <source>
        <dbReference type="ARBA" id="ARBA00022827"/>
    </source>
</evidence>
<dbReference type="PANTHER" id="PTHR43400:SF10">
    <property type="entry name" value="3-OXOSTEROID 1-DEHYDROGENASE"/>
    <property type="match status" value="1"/>
</dbReference>
<comment type="cofactor">
    <cofactor evidence="1">
        <name>FAD</name>
        <dbReference type="ChEBI" id="CHEBI:57692"/>
    </cofactor>
</comment>
<evidence type="ECO:0000256" key="1">
    <source>
        <dbReference type="ARBA" id="ARBA00001974"/>
    </source>
</evidence>
<keyword evidence="3" id="KW-0274">FAD</keyword>
<feature type="domain" description="FAD-dependent oxidoreductase 2 FAD-binding" evidence="5">
    <location>
        <begin position="14"/>
        <end position="553"/>
    </location>
</feature>
<keyword evidence="4" id="KW-0560">Oxidoreductase</keyword>
<dbReference type="NCBIfam" id="NF004789">
    <property type="entry name" value="PRK06134.1"/>
    <property type="match status" value="1"/>
</dbReference>
<keyword evidence="2" id="KW-0285">Flavoprotein</keyword>
<dbReference type="GO" id="GO:0008202">
    <property type="term" value="P:steroid metabolic process"/>
    <property type="evidence" value="ECO:0007669"/>
    <property type="project" value="UniProtKB-ARBA"/>
</dbReference>
<evidence type="ECO:0000256" key="2">
    <source>
        <dbReference type="ARBA" id="ARBA00022630"/>
    </source>
</evidence>
<organism evidence="6 7">
    <name type="scientific">Chelatococcus asaccharovorans</name>
    <dbReference type="NCBI Taxonomy" id="28210"/>
    <lineage>
        <taxon>Bacteria</taxon>
        <taxon>Pseudomonadati</taxon>
        <taxon>Pseudomonadota</taxon>
        <taxon>Alphaproteobacteria</taxon>
        <taxon>Hyphomicrobiales</taxon>
        <taxon>Chelatococcaceae</taxon>
        <taxon>Chelatococcus</taxon>
    </lineage>
</organism>
<evidence type="ECO:0000313" key="6">
    <source>
        <dbReference type="EMBL" id="PXW65010.1"/>
    </source>
</evidence>
<dbReference type="Pfam" id="PF00890">
    <property type="entry name" value="FAD_binding_2"/>
    <property type="match status" value="1"/>
</dbReference>
<dbReference type="InterPro" id="IPR027477">
    <property type="entry name" value="Succ_DH/fumarate_Rdtase_cat_sf"/>
</dbReference>
<dbReference type="Proteomes" id="UP000248021">
    <property type="component" value="Unassembled WGS sequence"/>
</dbReference>
<dbReference type="OrthoDB" id="3178130at2"/>
<dbReference type="RefSeq" id="WP_110373021.1">
    <property type="nucleotide sequence ID" value="NZ_JAHBRY010000001.1"/>
</dbReference>
<proteinExistence type="predicted"/>
<evidence type="ECO:0000313" key="7">
    <source>
        <dbReference type="Proteomes" id="UP000248021"/>
    </source>
</evidence>
<sequence>MKVSAPELEQESFDVVVIGSGAAGLSTAVTAAHHGARSLVLEKAPVVGGTTAWSGGWMWIPCNPLAVRAGIQEDAETVKAYLRASLGDAYNADHIEAFLEAGPRMVSFFEANTALQFVDGNRIPDMHGALPGAGLGGRSVCAAPFDGRALGHSIRLLREPLAETAFFGMAIASGADLSHFMAVSRSLRSAVYATRRFARHLADWAAHGRGLYLVNGNALAARLLKSALDLGVDIRTQHRAYRLLQREGRIEGVATMRPDGTEAIIHARRGVVLASGGFPQDPAFKRQFFAHAPTGVEHWSVAPHTNTGDGLRMAMTVGATLSDDVKQPGAWVPVSLVPRRDGSYHPFPHFIDRAKPGLIAVLRNGRRFTNEADGYHDVLCDLLQNTPTGELAEAWLVCDHRFLRRYGLGHVRPAPVPYRRHLKIGYLKRAHTIGALAKQCGIDSAGLEQTVADYNRHASEGRDPLYRRGDIPFNRAGGDSSVSPNPCVAPVQDAPFYAVRIVPGSMGTFKGIRTDAAARVLDRDSAPIPGLFAAGADMTSIMKGAYPAGGINLGPAMTFGHIVGLQLSRDDHEAGDTR</sequence>
<gene>
    <name evidence="6" type="ORF">C7450_101771</name>
</gene>
<reference evidence="6 7" key="1">
    <citation type="submission" date="2018-05" db="EMBL/GenBank/DDBJ databases">
        <title>Genomic Encyclopedia of Type Strains, Phase IV (KMG-IV): sequencing the most valuable type-strain genomes for metagenomic binning, comparative biology and taxonomic classification.</title>
        <authorList>
            <person name="Goeker M."/>
        </authorList>
    </citation>
    <scope>NUCLEOTIDE SEQUENCE [LARGE SCALE GENOMIC DNA]</scope>
    <source>
        <strain evidence="6 7">DSM 6462</strain>
    </source>
</reference>
<protein>
    <submittedName>
        <fullName evidence="6">Succinate dehydrogenase/fumarate reductase flavoprotein subunit</fullName>
    </submittedName>
</protein>
<name>A0A2V3UJR0_9HYPH</name>
<dbReference type="PRINTS" id="PR00411">
    <property type="entry name" value="PNDRDTASEI"/>
</dbReference>
<accession>A0A2V3UJR0</accession>
<dbReference type="SUPFAM" id="SSF51905">
    <property type="entry name" value="FAD/NAD(P)-binding domain"/>
    <property type="match status" value="1"/>
</dbReference>
<dbReference type="InterPro" id="IPR036188">
    <property type="entry name" value="FAD/NAD-bd_sf"/>
</dbReference>
<keyword evidence="7" id="KW-1185">Reference proteome</keyword>
<dbReference type="Gene3D" id="3.50.50.60">
    <property type="entry name" value="FAD/NAD(P)-binding domain"/>
    <property type="match status" value="2"/>
</dbReference>
<dbReference type="PANTHER" id="PTHR43400">
    <property type="entry name" value="FUMARATE REDUCTASE"/>
    <property type="match status" value="1"/>
</dbReference>